<evidence type="ECO:0000256" key="6">
    <source>
        <dbReference type="ARBA" id="ARBA00023014"/>
    </source>
</evidence>
<dbReference type="NCBIfam" id="TIGR02745">
    <property type="entry name" value="ccoG_rdxA_fixG"/>
    <property type="match status" value="1"/>
</dbReference>
<dbReference type="InterPro" id="IPR009051">
    <property type="entry name" value="Helical_ferredxn"/>
</dbReference>
<evidence type="ECO:0000259" key="8">
    <source>
        <dbReference type="PROSITE" id="PS51379"/>
    </source>
</evidence>
<feature type="transmembrane region" description="Helical" evidence="7">
    <location>
        <begin position="155"/>
        <end position="173"/>
    </location>
</feature>
<keyword evidence="6" id="KW-0411">Iron-sulfur</keyword>
<dbReference type="eggNOG" id="COG0348">
    <property type="taxonomic scope" value="Bacteria"/>
</dbReference>
<dbReference type="Pfam" id="PF12801">
    <property type="entry name" value="Fer4_5"/>
    <property type="match status" value="1"/>
</dbReference>
<evidence type="ECO:0000256" key="2">
    <source>
        <dbReference type="ARBA" id="ARBA00022485"/>
    </source>
</evidence>
<protein>
    <submittedName>
        <fullName evidence="9">4Fe-4S ferredoxin, iron-sulfur binding domain protein</fullName>
    </submittedName>
</protein>
<dbReference type="Proteomes" id="UP000002586">
    <property type="component" value="Chromosome"/>
</dbReference>
<keyword evidence="3" id="KW-0479">Metal-binding</keyword>
<feature type="transmembrane region" description="Helical" evidence="7">
    <location>
        <begin position="189"/>
        <end position="209"/>
    </location>
</feature>
<evidence type="ECO:0000313" key="10">
    <source>
        <dbReference type="Proteomes" id="UP000002586"/>
    </source>
</evidence>
<keyword evidence="5" id="KW-0408">Iron</keyword>
<keyword evidence="1" id="KW-0813">Transport</keyword>
<dbReference type="PROSITE" id="PS51379">
    <property type="entry name" value="4FE4S_FER_2"/>
    <property type="match status" value="1"/>
</dbReference>
<evidence type="ECO:0000256" key="7">
    <source>
        <dbReference type="SAM" id="Phobius"/>
    </source>
</evidence>
<dbReference type="STRING" id="156889.Mmc1_2352"/>
<dbReference type="HOGENOM" id="CLU_032118_0_0_5"/>
<evidence type="ECO:0000256" key="5">
    <source>
        <dbReference type="ARBA" id="ARBA00023004"/>
    </source>
</evidence>
<dbReference type="SUPFAM" id="SSF54862">
    <property type="entry name" value="4Fe-4S ferredoxins"/>
    <property type="match status" value="1"/>
</dbReference>
<dbReference type="Pfam" id="PF11614">
    <property type="entry name" value="FixG_C"/>
    <property type="match status" value="1"/>
</dbReference>
<keyword evidence="7" id="KW-0812">Transmembrane</keyword>
<dbReference type="AlphaFoldDB" id="A0LA59"/>
<name>A0LA59_MAGMM</name>
<dbReference type="EMBL" id="CP000471">
    <property type="protein sequence ID" value="ABK44852.1"/>
    <property type="molecule type" value="Genomic_DNA"/>
</dbReference>
<evidence type="ECO:0000313" key="9">
    <source>
        <dbReference type="EMBL" id="ABK44852.1"/>
    </source>
</evidence>
<evidence type="ECO:0000256" key="4">
    <source>
        <dbReference type="ARBA" id="ARBA00022982"/>
    </source>
</evidence>
<dbReference type="InterPro" id="IPR017900">
    <property type="entry name" value="4Fe4S_Fe_S_CS"/>
</dbReference>
<dbReference type="Pfam" id="PF13746">
    <property type="entry name" value="Fer4_18"/>
    <property type="match status" value="1"/>
</dbReference>
<feature type="transmembrane region" description="Helical" evidence="7">
    <location>
        <begin position="24"/>
        <end position="44"/>
    </location>
</feature>
<reference evidence="9 10" key="2">
    <citation type="journal article" date="2012" name="Int. J. Syst. Evol. Microbiol.">
        <title>Magnetococcus marinus gen. nov., sp. nov., a marine, magnetotactic bacterium that represents a novel lineage (Magnetococcaceae fam. nov.; Magnetococcales ord. nov.) at the base of the Alphaproteobacteria.</title>
        <authorList>
            <person name="Bazylinski D.A."/>
            <person name="Williams T.J."/>
            <person name="Lefevre C.T."/>
            <person name="Berg R.J."/>
            <person name="Zhang C.L."/>
            <person name="Bowser S.S."/>
            <person name="Dean A.J."/>
            <person name="Beveridge T.J."/>
        </authorList>
    </citation>
    <scope>NUCLEOTIDE SEQUENCE [LARGE SCALE GENOMIC DNA]</scope>
    <source>
        <strain evidence="10">ATCC BAA-1437 / JCM 17883 / MC-1</strain>
    </source>
</reference>
<sequence length="477" mass="54075">MSGAAENESLYQDWKKLYPRYQKGFFRSIRWALLVITLGIYYLLPMLRWERAGNLPDQAVLFDLPARKFYIFDLIIWPQEIFLLSMLLFLAAIALFFVTSLAGRVFCGYFCFQTVWTDLFLLVEKLFEGNRKKRMKLDEGPWTAHKWAIKIAKHATWMLIGVLTGGVFVFYFADAPTLMGQFIDGTAPFPAWFTMGFLALTTYTMAGFAREQVCIYMCPYARFQGAMFDEDTIIIAYHNELGEPRESNRRVRQENPDQVGWCIDCNECVTVCPTGIDIRDGQQYQCITCGMCIDACDDVMASLAKEGEATPPRLIRYTSLVEIKGKKPRFLRTRTLVYLALMAIGIGAMAGYFMLREPTHLNVIKHRQPVYIMQSDGGVQNNYTIRILNMTTDTQRYTVSLTGLEGVSLKSDTADGYDGQGNPYFDVGSGKVVPHKLFVKQPRKLGKPGAQEIVFTMKAADASGGSSSYNSVFMRPE</sequence>
<dbReference type="RefSeq" id="WP_011713973.1">
    <property type="nucleotide sequence ID" value="NC_008576.1"/>
</dbReference>
<keyword evidence="2" id="KW-0004">4Fe-4S</keyword>
<keyword evidence="7" id="KW-0472">Membrane</keyword>
<dbReference type="InterPro" id="IPR032879">
    <property type="entry name" value="FixG_C"/>
</dbReference>
<dbReference type="GO" id="GO:0005886">
    <property type="term" value="C:plasma membrane"/>
    <property type="evidence" value="ECO:0007669"/>
    <property type="project" value="TreeGrafter"/>
</dbReference>
<gene>
    <name evidence="9" type="ordered locus">Mmc1_2352</name>
</gene>
<dbReference type="GO" id="GO:0051539">
    <property type="term" value="F:4 iron, 4 sulfur cluster binding"/>
    <property type="evidence" value="ECO:0007669"/>
    <property type="project" value="UniProtKB-KW"/>
</dbReference>
<feature type="domain" description="4Fe-4S ferredoxin-type" evidence="8">
    <location>
        <begin position="249"/>
        <end position="281"/>
    </location>
</feature>
<dbReference type="PANTHER" id="PTHR30176:SF3">
    <property type="entry name" value="FERREDOXIN-TYPE PROTEIN NAPH"/>
    <property type="match status" value="1"/>
</dbReference>
<organism evidence="9 10">
    <name type="scientific">Magnetococcus marinus (strain ATCC BAA-1437 / JCM 17883 / MC-1)</name>
    <dbReference type="NCBI Taxonomy" id="156889"/>
    <lineage>
        <taxon>Bacteria</taxon>
        <taxon>Pseudomonadati</taxon>
        <taxon>Pseudomonadota</taxon>
        <taxon>Magnetococcia</taxon>
        <taxon>Magnetococcales</taxon>
        <taxon>Magnetococcaceae</taxon>
        <taxon>Magnetococcus</taxon>
    </lineage>
</organism>
<keyword evidence="10" id="KW-1185">Reference proteome</keyword>
<evidence type="ECO:0000256" key="3">
    <source>
        <dbReference type="ARBA" id="ARBA00022723"/>
    </source>
</evidence>
<dbReference type="InterPro" id="IPR013783">
    <property type="entry name" value="Ig-like_fold"/>
</dbReference>
<dbReference type="KEGG" id="mgm:Mmc1_2352"/>
<keyword evidence="4" id="KW-0249">Electron transport</keyword>
<evidence type="ECO:0000256" key="1">
    <source>
        <dbReference type="ARBA" id="ARBA00022448"/>
    </source>
</evidence>
<dbReference type="InterPro" id="IPR017896">
    <property type="entry name" value="4Fe4S_Fe-S-bd"/>
</dbReference>
<dbReference type="OrthoDB" id="9811700at2"/>
<feature type="transmembrane region" description="Helical" evidence="7">
    <location>
        <begin position="81"/>
        <end position="100"/>
    </location>
</feature>
<dbReference type="Gene3D" id="2.60.40.10">
    <property type="entry name" value="Immunoglobulins"/>
    <property type="match status" value="1"/>
</dbReference>
<dbReference type="GO" id="GO:0046872">
    <property type="term" value="F:metal ion binding"/>
    <property type="evidence" value="ECO:0007669"/>
    <property type="project" value="UniProtKB-KW"/>
</dbReference>
<dbReference type="PROSITE" id="PS00198">
    <property type="entry name" value="4FE4S_FER_1"/>
    <property type="match status" value="1"/>
</dbReference>
<accession>A0LA59</accession>
<keyword evidence="7" id="KW-1133">Transmembrane helix</keyword>
<dbReference type="PANTHER" id="PTHR30176">
    <property type="entry name" value="FERREDOXIN-TYPE PROTEIN NAPH"/>
    <property type="match status" value="1"/>
</dbReference>
<dbReference type="Gene3D" id="1.10.1060.10">
    <property type="entry name" value="Alpha-helical ferredoxin"/>
    <property type="match status" value="1"/>
</dbReference>
<dbReference type="InterPro" id="IPR014116">
    <property type="entry name" value="Cyt_c_oxidase_cbb3_FixG"/>
</dbReference>
<reference evidence="10" key="1">
    <citation type="journal article" date="2009" name="Appl. Environ. Microbiol.">
        <title>Complete genome sequence of the chemolithoautotrophic marine magnetotactic coccus strain MC-1.</title>
        <authorList>
            <person name="Schubbe S."/>
            <person name="Williams T.J."/>
            <person name="Xie G."/>
            <person name="Kiss H.E."/>
            <person name="Brettin T.S."/>
            <person name="Martinez D."/>
            <person name="Ross C.A."/>
            <person name="Schuler D."/>
            <person name="Cox B.L."/>
            <person name="Nealson K.H."/>
            <person name="Bazylinski D.A."/>
        </authorList>
    </citation>
    <scope>NUCLEOTIDE SEQUENCE [LARGE SCALE GENOMIC DNA]</scope>
    <source>
        <strain evidence="10">ATCC BAA-1437 / JCM 17883 / MC-1</strain>
    </source>
</reference>
<proteinExistence type="predicted"/>
<dbReference type="InterPro" id="IPR051684">
    <property type="entry name" value="Electron_Trans/Redox"/>
</dbReference>
<feature type="transmembrane region" description="Helical" evidence="7">
    <location>
        <begin position="336"/>
        <end position="355"/>
    </location>
</feature>